<evidence type="ECO:0000313" key="2">
    <source>
        <dbReference type="EMBL" id="KAJ3830973.1"/>
    </source>
</evidence>
<feature type="transmembrane region" description="Helical" evidence="1">
    <location>
        <begin position="50"/>
        <end position="68"/>
    </location>
</feature>
<dbReference type="Proteomes" id="UP001163846">
    <property type="component" value="Unassembled WGS sequence"/>
</dbReference>
<proteinExistence type="predicted"/>
<gene>
    <name evidence="2" type="ORF">F5878DRAFT_679434</name>
</gene>
<feature type="transmembrane region" description="Helical" evidence="1">
    <location>
        <begin position="20"/>
        <end position="38"/>
    </location>
</feature>
<sequence length="229" mass="24796">IVCVSLTRDFIHDTDRSSPYYGLTVASCTIIIIIMQIFRFNARWNSARSFLIFFGLVCMISSIAALPIPSVKARSGTAHPGGAIESRETTNPQAPNVYLHFDLEDLEKSDPVPADQRDRVKGHIKKGLPTVLSKDYTPILDSDIEGVPKVIEDGNNKLVGFGAIVTGAKKGGPQGSYDLSGTRFLGTMELDGDGTNLSLYEWGGSKWEHYAAPTDCFGHDAIMGSALVS</sequence>
<keyword evidence="3" id="KW-1185">Reference proteome</keyword>
<keyword evidence="1" id="KW-1133">Transmembrane helix</keyword>
<keyword evidence="1" id="KW-0472">Membrane</keyword>
<reference evidence="2" key="1">
    <citation type="submission" date="2022-08" db="EMBL/GenBank/DDBJ databases">
        <authorList>
            <consortium name="DOE Joint Genome Institute"/>
            <person name="Min B."/>
            <person name="Riley R."/>
            <person name="Sierra-Patev S."/>
            <person name="Naranjo-Ortiz M."/>
            <person name="Looney B."/>
            <person name="Konkel Z."/>
            <person name="Slot J.C."/>
            <person name="Sakamoto Y."/>
            <person name="Steenwyk J.L."/>
            <person name="Rokas A."/>
            <person name="Carro J."/>
            <person name="Camarero S."/>
            <person name="Ferreira P."/>
            <person name="Molpeceres G."/>
            <person name="Ruiz-Duenas F.J."/>
            <person name="Serrano A."/>
            <person name="Henrissat B."/>
            <person name="Drula E."/>
            <person name="Hughes K.W."/>
            <person name="Mata J.L."/>
            <person name="Ishikawa N.K."/>
            <person name="Vargas-Isla R."/>
            <person name="Ushijima S."/>
            <person name="Smith C.A."/>
            <person name="Ahrendt S."/>
            <person name="Andreopoulos W."/>
            <person name="He G."/>
            <person name="Labutti K."/>
            <person name="Lipzen A."/>
            <person name="Ng V."/>
            <person name="Sandor L."/>
            <person name="Barry K."/>
            <person name="Martinez A.T."/>
            <person name="Xiao Y."/>
            <person name="Gibbons J.G."/>
            <person name="Terashima K."/>
            <person name="Hibbett D.S."/>
            <person name="Grigoriev I.V."/>
        </authorList>
    </citation>
    <scope>NUCLEOTIDE SEQUENCE</scope>
    <source>
        <strain evidence="2">TFB9207</strain>
    </source>
</reference>
<feature type="non-terminal residue" evidence="2">
    <location>
        <position position="1"/>
    </location>
</feature>
<evidence type="ECO:0000313" key="3">
    <source>
        <dbReference type="Proteomes" id="UP001163846"/>
    </source>
</evidence>
<dbReference type="EMBL" id="MU807970">
    <property type="protein sequence ID" value="KAJ3830973.1"/>
    <property type="molecule type" value="Genomic_DNA"/>
</dbReference>
<evidence type="ECO:0000256" key="1">
    <source>
        <dbReference type="SAM" id="Phobius"/>
    </source>
</evidence>
<protein>
    <submittedName>
        <fullName evidence="2">Uncharacterized protein</fullName>
    </submittedName>
</protein>
<name>A0AA38NUP8_9AGAR</name>
<accession>A0AA38NUP8</accession>
<comment type="caution">
    <text evidence="2">The sequence shown here is derived from an EMBL/GenBank/DDBJ whole genome shotgun (WGS) entry which is preliminary data.</text>
</comment>
<dbReference type="AlphaFoldDB" id="A0AA38NUP8"/>
<organism evidence="2 3">
    <name type="scientific">Lentinula raphanica</name>
    <dbReference type="NCBI Taxonomy" id="153919"/>
    <lineage>
        <taxon>Eukaryota</taxon>
        <taxon>Fungi</taxon>
        <taxon>Dikarya</taxon>
        <taxon>Basidiomycota</taxon>
        <taxon>Agaricomycotina</taxon>
        <taxon>Agaricomycetes</taxon>
        <taxon>Agaricomycetidae</taxon>
        <taxon>Agaricales</taxon>
        <taxon>Marasmiineae</taxon>
        <taxon>Omphalotaceae</taxon>
        <taxon>Lentinula</taxon>
    </lineage>
</organism>
<keyword evidence="1" id="KW-0812">Transmembrane</keyword>